<dbReference type="PANTHER" id="PTHR34883:SF4">
    <property type="entry name" value="CUPREDOXIN"/>
    <property type="match status" value="1"/>
</dbReference>
<evidence type="ECO:0000313" key="3">
    <source>
        <dbReference type="Proteomes" id="UP001375240"/>
    </source>
</evidence>
<dbReference type="InterPro" id="IPR008972">
    <property type="entry name" value="Cupredoxin"/>
</dbReference>
<evidence type="ECO:0008006" key="4">
    <source>
        <dbReference type="Google" id="ProtNLM"/>
    </source>
</evidence>
<feature type="signal peptide" evidence="1">
    <location>
        <begin position="1"/>
        <end position="16"/>
    </location>
</feature>
<keyword evidence="1" id="KW-0732">Signal</keyword>
<dbReference type="InterPro" id="IPR052953">
    <property type="entry name" value="Ser-rich/MCO-related"/>
</dbReference>
<organism evidence="2 3">
    <name type="scientific">Orbilia brochopaga</name>
    <dbReference type="NCBI Taxonomy" id="3140254"/>
    <lineage>
        <taxon>Eukaryota</taxon>
        <taxon>Fungi</taxon>
        <taxon>Dikarya</taxon>
        <taxon>Ascomycota</taxon>
        <taxon>Pezizomycotina</taxon>
        <taxon>Orbiliomycetes</taxon>
        <taxon>Orbiliales</taxon>
        <taxon>Orbiliaceae</taxon>
        <taxon>Orbilia</taxon>
    </lineage>
</organism>
<proteinExistence type="predicted"/>
<feature type="chain" id="PRO_5043407158" description="Cupredoxin" evidence="1">
    <location>
        <begin position="17"/>
        <end position="293"/>
    </location>
</feature>
<reference evidence="2 3" key="1">
    <citation type="submission" date="2019-10" db="EMBL/GenBank/DDBJ databases">
        <authorList>
            <person name="Palmer J.M."/>
        </authorList>
    </citation>
    <scope>NUCLEOTIDE SEQUENCE [LARGE SCALE GENOMIC DNA]</scope>
    <source>
        <strain evidence="2 3">TWF696</strain>
    </source>
</reference>
<dbReference type="Proteomes" id="UP001375240">
    <property type="component" value="Unassembled WGS sequence"/>
</dbReference>
<dbReference type="EMBL" id="JAVHNQ010000001">
    <property type="protein sequence ID" value="KAK6358820.1"/>
    <property type="molecule type" value="Genomic_DNA"/>
</dbReference>
<dbReference type="AlphaFoldDB" id="A0AAV9VA53"/>
<dbReference type="Gene3D" id="2.60.40.420">
    <property type="entry name" value="Cupredoxins - blue copper proteins"/>
    <property type="match status" value="1"/>
</dbReference>
<protein>
    <recommendedName>
        <fullName evidence="4">Cupredoxin</fullName>
    </recommendedName>
</protein>
<accession>A0AAV9VA53</accession>
<dbReference type="SUPFAM" id="SSF49503">
    <property type="entry name" value="Cupredoxins"/>
    <property type="match status" value="1"/>
</dbReference>
<gene>
    <name evidence="2" type="ORF">TWF696_000002</name>
</gene>
<evidence type="ECO:0000313" key="2">
    <source>
        <dbReference type="EMBL" id="KAK6358820.1"/>
    </source>
</evidence>
<comment type="caution">
    <text evidence="2">The sequence shown here is derived from an EMBL/GenBank/DDBJ whole genome shotgun (WGS) entry which is preliminary data.</text>
</comment>
<keyword evidence="3" id="KW-1185">Reference proteome</keyword>
<sequence length="293" mass="30093">MLKSLFASLLISGVFGTHGYPDAAAYTPVSTTCTTTWPVETAPPAQMDHPSPPSYSPSAIQVYAAPKVHTVIVGGDAGLVYSPQSTMAAVNDIVEFHFMKQNHSVTQSSFLKPCVRLPGGVDSGFMPNPNNTIVPPPVFKFTVTTTEPIWFYCKQRTGTHCGKGMTFAINPTAEKSFEQFRSMAIAQNGTDTATPPVGVPTDAVAPVASDTVTLVAGNPSATNTAQVGVATTVIGTGNGAGGACQCQCFCGVAAYPSGLGINNYGGMPGALPAPWATSTAAAAAATTAQAGYY</sequence>
<dbReference type="PANTHER" id="PTHR34883">
    <property type="entry name" value="SERINE-RICH PROTEIN, PUTATIVE-RELATED-RELATED"/>
    <property type="match status" value="1"/>
</dbReference>
<name>A0AAV9VA53_9PEZI</name>
<evidence type="ECO:0000256" key="1">
    <source>
        <dbReference type="SAM" id="SignalP"/>
    </source>
</evidence>